<protein>
    <submittedName>
        <fullName evidence="1">Uncharacterized protein</fullName>
    </submittedName>
</protein>
<proteinExistence type="predicted"/>
<organism evidence="1 2">
    <name type="scientific">Pandoraea faecigallinarum</name>
    <dbReference type="NCBI Taxonomy" id="656179"/>
    <lineage>
        <taxon>Bacteria</taxon>
        <taxon>Pseudomonadati</taxon>
        <taxon>Pseudomonadota</taxon>
        <taxon>Betaproteobacteria</taxon>
        <taxon>Burkholderiales</taxon>
        <taxon>Burkholderiaceae</taxon>
        <taxon>Pandoraea</taxon>
    </lineage>
</organism>
<dbReference type="PATRIC" id="fig|656179.3.peg.2966"/>
<keyword evidence="2" id="KW-1185">Reference proteome</keyword>
<accession>A0A0H3WTL8</accession>
<evidence type="ECO:0000313" key="1">
    <source>
        <dbReference type="EMBL" id="AKM30975.1"/>
    </source>
</evidence>
<dbReference type="EMBL" id="CP011807">
    <property type="protein sequence ID" value="AKM30975.1"/>
    <property type="molecule type" value="Genomic_DNA"/>
</dbReference>
<dbReference type="STRING" id="656179.AB870_13920"/>
<dbReference type="KEGG" id="pfg:AB870_13920"/>
<dbReference type="Proteomes" id="UP000035651">
    <property type="component" value="Chromosome"/>
</dbReference>
<evidence type="ECO:0000313" key="2">
    <source>
        <dbReference type="Proteomes" id="UP000035651"/>
    </source>
</evidence>
<name>A0A0H3WTL8_9BURK</name>
<dbReference type="AlphaFoldDB" id="A0A0H3WTL8"/>
<reference evidence="1" key="1">
    <citation type="submission" date="2016-06" db="EMBL/GenBank/DDBJ databases">
        <title>Complete Genome Sequence of Pandoraea faecigallinarum DSM-23572.</title>
        <authorList>
            <person name="Yong D."/>
            <person name="Ee R."/>
            <person name="Lim Y.-L."/>
            <person name="Yin W.-F."/>
            <person name="Chan K.-G."/>
        </authorList>
    </citation>
    <scope>NUCLEOTIDE SEQUENCE</scope>
    <source>
        <strain evidence="1">DSM 23572</strain>
    </source>
</reference>
<gene>
    <name evidence="1" type="ORF">AB870_13920</name>
</gene>
<sequence>MRRRFDTLQHDATRCGVLNTLIDKTRDRCIASFSRHFMTRIELATRSRPPQKLVAAMRDSSDIHQQ</sequence>